<protein>
    <submittedName>
        <fullName evidence="3">Uncharacterized protein</fullName>
    </submittedName>
</protein>
<feature type="chain" id="PRO_5012529018" evidence="2">
    <location>
        <begin position="20"/>
        <end position="219"/>
    </location>
</feature>
<dbReference type="AlphaFoldDB" id="A0A1W0WXH1"/>
<name>A0A1W0WXH1_HYPEX</name>
<accession>A0A1W0WXH1</accession>
<dbReference type="Proteomes" id="UP000192578">
    <property type="component" value="Unassembled WGS sequence"/>
</dbReference>
<organism evidence="3 4">
    <name type="scientific">Hypsibius exemplaris</name>
    <name type="common">Freshwater tardigrade</name>
    <dbReference type="NCBI Taxonomy" id="2072580"/>
    <lineage>
        <taxon>Eukaryota</taxon>
        <taxon>Metazoa</taxon>
        <taxon>Ecdysozoa</taxon>
        <taxon>Tardigrada</taxon>
        <taxon>Eutardigrada</taxon>
        <taxon>Parachela</taxon>
        <taxon>Hypsibioidea</taxon>
        <taxon>Hypsibiidae</taxon>
        <taxon>Hypsibius</taxon>
    </lineage>
</organism>
<evidence type="ECO:0000313" key="4">
    <source>
        <dbReference type="Proteomes" id="UP000192578"/>
    </source>
</evidence>
<keyword evidence="2" id="KW-0732">Signal</keyword>
<evidence type="ECO:0000256" key="2">
    <source>
        <dbReference type="SAM" id="SignalP"/>
    </source>
</evidence>
<feature type="transmembrane region" description="Helical" evidence="1">
    <location>
        <begin position="156"/>
        <end position="175"/>
    </location>
</feature>
<reference evidence="4" key="1">
    <citation type="submission" date="2017-01" db="EMBL/GenBank/DDBJ databases">
        <title>Comparative genomics of anhydrobiosis in the tardigrade Hypsibius dujardini.</title>
        <authorList>
            <person name="Yoshida Y."/>
            <person name="Koutsovoulos G."/>
            <person name="Laetsch D."/>
            <person name="Stevens L."/>
            <person name="Kumar S."/>
            <person name="Horikawa D."/>
            <person name="Ishino K."/>
            <person name="Komine S."/>
            <person name="Tomita M."/>
            <person name="Blaxter M."/>
            <person name="Arakawa K."/>
        </authorList>
    </citation>
    <scope>NUCLEOTIDE SEQUENCE [LARGE SCALE GENOMIC DNA]</scope>
    <source>
        <strain evidence="4">Z151</strain>
    </source>
</reference>
<evidence type="ECO:0000256" key="1">
    <source>
        <dbReference type="SAM" id="Phobius"/>
    </source>
</evidence>
<proteinExistence type="predicted"/>
<comment type="caution">
    <text evidence="3">The sequence shown here is derived from an EMBL/GenBank/DDBJ whole genome shotgun (WGS) entry which is preliminary data.</text>
</comment>
<keyword evidence="4" id="KW-1185">Reference proteome</keyword>
<keyword evidence="1" id="KW-0472">Membrane</keyword>
<gene>
    <name evidence="3" type="ORF">BV898_06163</name>
</gene>
<sequence length="219" mass="24356">MRYIVYLLAVLSLGTLSSSRTAVKLPSCPKIPPFPLPSSTCLLKNAHDHPESDATTPISDLDFFDFVAQQTGGEAEHQPIQEIPSVSIILPSVAAVDESPPEEIVQFKEEAKPLVETQSEEGTKGKPEFEAKGEEEEKVSFFDLSAHLSGLFPDPFQAYVFSGLLVWLLLTVILLRREWKKSSRIVLDVFLQQGPEAIQLVEDRYKDQLNLPGEYSLLS</sequence>
<dbReference type="OrthoDB" id="10575600at2759"/>
<keyword evidence="1" id="KW-0812">Transmembrane</keyword>
<keyword evidence="1" id="KW-1133">Transmembrane helix</keyword>
<evidence type="ECO:0000313" key="3">
    <source>
        <dbReference type="EMBL" id="OQV19895.1"/>
    </source>
</evidence>
<dbReference type="EMBL" id="MTYJ01000035">
    <property type="protein sequence ID" value="OQV19895.1"/>
    <property type="molecule type" value="Genomic_DNA"/>
</dbReference>
<feature type="signal peptide" evidence="2">
    <location>
        <begin position="1"/>
        <end position="19"/>
    </location>
</feature>